<dbReference type="STRING" id="39492.ERS852540_01956"/>
<accession>A0A174ZXT9</accession>
<sequence>MTTVKLSDIIAPSFYDLHKDIKADRHTHYWLKGGRGSTKSSFASTEIPLGMMKDPMANAVVIRKVGLYLKDSVYEQLLWAIERLGVSHLWQCRQSPLELVYTPTGQRILFRGADKPKKLKSTKVRKGYIRYVWYEEADEFGGMEEIRTINQSLLRGGATYTVFYTFNPPKSQRNWINSEVLVPRSDKIVHHSDYRSVPAEWLGEQFLIEAKHLEQTKPEQYRHEYLGEVTGTGAEVFTNVVIRPITDEEIKSFDHIKRGIDWGYGADPFVYITAHFDSKRNRLFIFYEFFRCAAKYDVIANAIRKENTQSGTIIAESAEPRSNDELRDRGFRIKTAVKGPGSVEHGITWLQNLEEIVIDGTRCPNAAREFNEYELDRDSRGELKADFPDKNNHTIDAIRYALEDYIGRKIVKSTLSKRKLGIY</sequence>
<organism evidence="3 4">
    <name type="scientific">[Eubacterium] siraeum</name>
    <dbReference type="NCBI Taxonomy" id="39492"/>
    <lineage>
        <taxon>Bacteria</taxon>
        <taxon>Bacillati</taxon>
        <taxon>Bacillota</taxon>
        <taxon>Clostridia</taxon>
        <taxon>Eubacteriales</taxon>
        <taxon>Oscillospiraceae</taxon>
        <taxon>Oscillospiraceae incertae sedis</taxon>
    </lineage>
</organism>
<dbReference type="InterPro" id="IPR035412">
    <property type="entry name" value="Terminase_L_N"/>
</dbReference>
<protein>
    <submittedName>
        <fullName evidence="3">Phage terminase, large subunit, PBSX family</fullName>
    </submittedName>
</protein>
<evidence type="ECO:0000259" key="2">
    <source>
        <dbReference type="Pfam" id="PF17288"/>
    </source>
</evidence>
<dbReference type="InterPro" id="IPR027417">
    <property type="entry name" value="P-loop_NTPase"/>
</dbReference>
<dbReference type="Gene3D" id="3.30.420.280">
    <property type="match status" value="1"/>
</dbReference>
<dbReference type="EMBL" id="CZBY01000017">
    <property type="protein sequence ID" value="CUQ89599.1"/>
    <property type="molecule type" value="Genomic_DNA"/>
</dbReference>
<dbReference type="PANTHER" id="PTHR39184:SF1">
    <property type="entry name" value="PBSX PHAGE TERMINASE LARGE SUBUNIT"/>
    <property type="match status" value="1"/>
</dbReference>
<feature type="domain" description="Phage terminase large subunit C-terminal" evidence="2">
    <location>
        <begin position="261"/>
        <end position="404"/>
    </location>
</feature>
<reference evidence="3 4" key="1">
    <citation type="submission" date="2015-09" db="EMBL/GenBank/DDBJ databases">
        <authorList>
            <consortium name="Pathogen Informatics"/>
        </authorList>
    </citation>
    <scope>NUCLEOTIDE SEQUENCE [LARGE SCALE GENOMIC DNA]</scope>
    <source>
        <strain evidence="3 4">2789STDY5834928</strain>
    </source>
</reference>
<evidence type="ECO:0000259" key="1">
    <source>
        <dbReference type="Pfam" id="PF04466"/>
    </source>
</evidence>
<feature type="domain" description="Phage terminase large subunit N-terminal" evidence="1">
    <location>
        <begin position="26"/>
        <end position="228"/>
    </location>
</feature>
<dbReference type="Proteomes" id="UP000095662">
    <property type="component" value="Unassembled WGS sequence"/>
</dbReference>
<proteinExistence type="predicted"/>
<name>A0A174ZXT9_9FIRM</name>
<dbReference type="InterPro" id="IPR035413">
    <property type="entry name" value="Terminase_L_C"/>
</dbReference>
<dbReference type="OrthoDB" id="9768556at2"/>
<gene>
    <name evidence="3" type="ORF">ERS852540_01956</name>
</gene>
<dbReference type="InterPro" id="IPR006437">
    <property type="entry name" value="Phage_terminase_lsu"/>
</dbReference>
<dbReference type="Pfam" id="PF17288">
    <property type="entry name" value="Terminase_3C"/>
    <property type="match status" value="1"/>
</dbReference>
<dbReference type="InterPro" id="IPR052380">
    <property type="entry name" value="Viral_DNA_packaging_terminase"/>
</dbReference>
<dbReference type="NCBIfam" id="TIGR01547">
    <property type="entry name" value="phage_term_2"/>
    <property type="match status" value="1"/>
</dbReference>
<dbReference type="PANTHER" id="PTHR39184">
    <property type="match status" value="1"/>
</dbReference>
<dbReference type="Pfam" id="PF04466">
    <property type="entry name" value="Terminase_3"/>
    <property type="match status" value="1"/>
</dbReference>
<evidence type="ECO:0000313" key="4">
    <source>
        <dbReference type="Proteomes" id="UP000095662"/>
    </source>
</evidence>
<dbReference type="Gene3D" id="3.40.50.300">
    <property type="entry name" value="P-loop containing nucleotide triphosphate hydrolases"/>
    <property type="match status" value="1"/>
</dbReference>
<evidence type="ECO:0000313" key="3">
    <source>
        <dbReference type="EMBL" id="CUQ89599.1"/>
    </source>
</evidence>
<dbReference type="AlphaFoldDB" id="A0A174ZXT9"/>